<comment type="similarity">
    <text evidence="1">Belongs to the OmpW/AlkL family.</text>
</comment>
<accession>A0ABR8KNK3</accession>
<dbReference type="PANTHER" id="PTHR36920:SF1">
    <property type="entry name" value="OUTER MEMBRANE PROTEIN W"/>
    <property type="match status" value="1"/>
</dbReference>
<comment type="caution">
    <text evidence="3">The sequence shown here is derived from an EMBL/GenBank/DDBJ whole genome shotgun (WGS) entry which is preliminary data.</text>
</comment>
<dbReference type="Pfam" id="PF03922">
    <property type="entry name" value="OmpW"/>
    <property type="match status" value="1"/>
</dbReference>
<gene>
    <name evidence="3" type="ORF">IB285_00940</name>
</gene>
<dbReference type="InterPro" id="IPR011250">
    <property type="entry name" value="OMP/PagP_B-barrel"/>
</dbReference>
<dbReference type="SUPFAM" id="SSF56925">
    <property type="entry name" value="OMPA-like"/>
    <property type="match status" value="1"/>
</dbReference>
<feature type="chain" id="PRO_5047051354" evidence="2">
    <location>
        <begin position="24"/>
        <end position="225"/>
    </location>
</feature>
<organism evidence="3 4">
    <name type="scientific">Erythrobacter rubeus</name>
    <dbReference type="NCBI Taxonomy" id="2760803"/>
    <lineage>
        <taxon>Bacteria</taxon>
        <taxon>Pseudomonadati</taxon>
        <taxon>Pseudomonadota</taxon>
        <taxon>Alphaproteobacteria</taxon>
        <taxon>Sphingomonadales</taxon>
        <taxon>Erythrobacteraceae</taxon>
        <taxon>Erythrobacter/Porphyrobacter group</taxon>
        <taxon>Erythrobacter</taxon>
    </lineage>
</organism>
<dbReference type="RefSeq" id="WP_190786410.1">
    <property type="nucleotide sequence ID" value="NZ_JACXLC010000001.1"/>
</dbReference>
<evidence type="ECO:0000256" key="1">
    <source>
        <dbReference type="ARBA" id="ARBA00009330"/>
    </source>
</evidence>
<dbReference type="InterPro" id="IPR005618">
    <property type="entry name" value="OMPW"/>
</dbReference>
<dbReference type="EMBL" id="JACXLC010000001">
    <property type="protein sequence ID" value="MBD2840815.1"/>
    <property type="molecule type" value="Genomic_DNA"/>
</dbReference>
<feature type="signal peptide" evidence="2">
    <location>
        <begin position="1"/>
        <end position="23"/>
    </location>
</feature>
<dbReference type="Gene3D" id="2.40.160.20">
    <property type="match status" value="1"/>
</dbReference>
<reference evidence="3 4" key="1">
    <citation type="submission" date="2020-09" db="EMBL/GenBank/DDBJ databases">
        <authorList>
            <person name="Yoon J.-W."/>
        </authorList>
    </citation>
    <scope>NUCLEOTIDE SEQUENCE [LARGE SCALE GENOMIC DNA]</scope>
    <source>
        <strain evidence="3 4">KMU-140</strain>
    </source>
</reference>
<proteinExistence type="inferred from homology"/>
<name>A0ABR8KNK3_9SPHN</name>
<evidence type="ECO:0000313" key="3">
    <source>
        <dbReference type="EMBL" id="MBD2840815.1"/>
    </source>
</evidence>
<keyword evidence="4" id="KW-1185">Reference proteome</keyword>
<sequence length="225" mass="23715">MIPSKYGLLFGALALPLAAPAIAQDRQGSVQVKGFVTTVLPEGEITEVEIDEIGLPAGSDVRATDSVIPKATIEYFVTNNFSLETYCCVSPHDVRGTGTLGGAELINDAIILPATLTAKYHFDLGSTIKPYIGAGPAYFFIFDEGVGADAAALGATNVDLSDEFGVALQAGVDIALNDSGLGLSFDAKRYFIGTTATFRAGEEVALRTEHDLDPWILSGGLSYRF</sequence>
<protein>
    <submittedName>
        <fullName evidence="3">Outer membrane beta-barrel protein</fullName>
    </submittedName>
</protein>
<dbReference type="PANTHER" id="PTHR36920">
    <property type="match status" value="1"/>
</dbReference>
<dbReference type="Proteomes" id="UP000635384">
    <property type="component" value="Unassembled WGS sequence"/>
</dbReference>
<evidence type="ECO:0000256" key="2">
    <source>
        <dbReference type="SAM" id="SignalP"/>
    </source>
</evidence>
<evidence type="ECO:0000313" key="4">
    <source>
        <dbReference type="Proteomes" id="UP000635384"/>
    </source>
</evidence>
<keyword evidence="2" id="KW-0732">Signal</keyword>